<organism evidence="1 2">
    <name type="scientific">Cordyceps confragosa</name>
    <name type="common">Lecanicillium lecanii</name>
    <dbReference type="NCBI Taxonomy" id="2714763"/>
    <lineage>
        <taxon>Eukaryota</taxon>
        <taxon>Fungi</taxon>
        <taxon>Dikarya</taxon>
        <taxon>Ascomycota</taxon>
        <taxon>Pezizomycotina</taxon>
        <taxon>Sordariomycetes</taxon>
        <taxon>Hypocreomycetidae</taxon>
        <taxon>Hypocreales</taxon>
        <taxon>Cordycipitaceae</taxon>
        <taxon>Akanthomyces</taxon>
    </lineage>
</organism>
<evidence type="ECO:0000313" key="1">
    <source>
        <dbReference type="EMBL" id="OAQ97971.1"/>
    </source>
</evidence>
<dbReference type="EMBL" id="LUKN01003136">
    <property type="protein sequence ID" value="OAQ97971.1"/>
    <property type="molecule type" value="Genomic_DNA"/>
</dbReference>
<accession>A0A179I7V5</accession>
<keyword evidence="2" id="KW-1185">Reference proteome</keyword>
<sequence length="70" mass="7688">MADARDKMYKYRQEISQVSRPGTSVGPNRSTVFLANGQRRGGRRDAGNEPCCASWRKPSASCKAVLGVTR</sequence>
<protein>
    <submittedName>
        <fullName evidence="1">Uncharacterized protein</fullName>
    </submittedName>
</protein>
<evidence type="ECO:0000313" key="2">
    <source>
        <dbReference type="Proteomes" id="UP000243081"/>
    </source>
</evidence>
<reference evidence="1 2" key="1">
    <citation type="submission" date="2016-03" db="EMBL/GenBank/DDBJ databases">
        <title>Fine-scale spatial genetic structure of a fungal parasite of coffee scale insects.</title>
        <authorList>
            <person name="Jackson D."/>
            <person name="Zemenick K.A."/>
            <person name="Malloure B."/>
            <person name="Quandt C.A."/>
            <person name="James T.Y."/>
        </authorList>
    </citation>
    <scope>NUCLEOTIDE SEQUENCE [LARGE SCALE GENOMIC DNA]</scope>
    <source>
        <strain evidence="1 2">UM487</strain>
    </source>
</reference>
<name>A0A179I7V5_CORDF</name>
<proteinExistence type="predicted"/>
<comment type="caution">
    <text evidence="1">The sequence shown here is derived from an EMBL/GenBank/DDBJ whole genome shotgun (WGS) entry which is preliminary data.</text>
</comment>
<dbReference type="Proteomes" id="UP000243081">
    <property type="component" value="Unassembled WGS sequence"/>
</dbReference>
<gene>
    <name evidence="1" type="ORF">LLEC1_00530</name>
</gene>
<dbReference type="AlphaFoldDB" id="A0A179I7V5"/>